<comment type="caution">
    <text evidence="1">The sequence shown here is derived from an EMBL/GenBank/DDBJ whole genome shotgun (WGS) entry which is preliminary data.</text>
</comment>
<reference evidence="1" key="1">
    <citation type="submission" date="2020-01" db="EMBL/GenBank/DDBJ databases">
        <authorList>
            <person name="Mishra B."/>
        </authorList>
    </citation>
    <scope>NUCLEOTIDE SEQUENCE [LARGE SCALE GENOMIC DNA]</scope>
</reference>
<dbReference type="Proteomes" id="UP000467841">
    <property type="component" value="Unassembled WGS sequence"/>
</dbReference>
<name>A0A6D2L9G3_9BRAS</name>
<evidence type="ECO:0000313" key="2">
    <source>
        <dbReference type="Proteomes" id="UP000467841"/>
    </source>
</evidence>
<organism evidence="1 2">
    <name type="scientific">Microthlaspi erraticum</name>
    <dbReference type="NCBI Taxonomy" id="1685480"/>
    <lineage>
        <taxon>Eukaryota</taxon>
        <taxon>Viridiplantae</taxon>
        <taxon>Streptophyta</taxon>
        <taxon>Embryophyta</taxon>
        <taxon>Tracheophyta</taxon>
        <taxon>Spermatophyta</taxon>
        <taxon>Magnoliopsida</taxon>
        <taxon>eudicotyledons</taxon>
        <taxon>Gunneridae</taxon>
        <taxon>Pentapetalae</taxon>
        <taxon>rosids</taxon>
        <taxon>malvids</taxon>
        <taxon>Brassicales</taxon>
        <taxon>Brassicaceae</taxon>
        <taxon>Coluteocarpeae</taxon>
        <taxon>Microthlaspi</taxon>
    </lineage>
</organism>
<protein>
    <submittedName>
        <fullName evidence="1">Uncharacterized protein</fullName>
    </submittedName>
</protein>
<dbReference type="EMBL" id="CACVBM020001629">
    <property type="protein sequence ID" value="CAA7056216.1"/>
    <property type="molecule type" value="Genomic_DNA"/>
</dbReference>
<evidence type="ECO:0000313" key="1">
    <source>
        <dbReference type="EMBL" id="CAA7056216.1"/>
    </source>
</evidence>
<accession>A0A6D2L9G3</accession>
<sequence>MLVRSVITQAARGGRCVVPRRYFSSPSVSQVVDVKQAGERIVLAGEANGAGGRVRKNPLEEDPLVYGGCFLGGGLVYMASEFLEIRSLLLKESEVKKKLVGSQIGVPHYD</sequence>
<proteinExistence type="predicted"/>
<dbReference type="AlphaFoldDB" id="A0A6D2L9G3"/>
<keyword evidence="2" id="KW-1185">Reference proteome</keyword>
<gene>
    <name evidence="1" type="ORF">MERR_LOCUS43452</name>
</gene>